<dbReference type="InterPro" id="IPR033480">
    <property type="entry name" value="sCache_2"/>
</dbReference>
<evidence type="ECO:0000256" key="1">
    <source>
        <dbReference type="ARBA" id="ARBA00004651"/>
    </source>
</evidence>
<keyword evidence="15" id="KW-1185">Reference proteome</keyword>
<keyword evidence="2" id="KW-1003">Cell membrane</keyword>
<evidence type="ECO:0000256" key="6">
    <source>
        <dbReference type="ARBA" id="ARBA00023224"/>
    </source>
</evidence>
<evidence type="ECO:0000313" key="13">
    <source>
        <dbReference type="EMBL" id="UPU34958.1"/>
    </source>
</evidence>
<evidence type="ECO:0000256" key="2">
    <source>
        <dbReference type="ARBA" id="ARBA00022475"/>
    </source>
</evidence>
<dbReference type="SMART" id="SM00283">
    <property type="entry name" value="MA"/>
    <property type="match status" value="1"/>
</dbReference>
<dbReference type="PANTHER" id="PTHR32089">
    <property type="entry name" value="METHYL-ACCEPTING CHEMOTAXIS PROTEIN MCPB"/>
    <property type="match status" value="1"/>
</dbReference>
<accession>A0A6V8MY51</accession>
<dbReference type="InterPro" id="IPR004089">
    <property type="entry name" value="MCPsignal_dom"/>
</dbReference>
<feature type="domain" description="HAMP" evidence="11">
    <location>
        <begin position="246"/>
        <end position="287"/>
    </location>
</feature>
<dbReference type="EMBL" id="CP096574">
    <property type="protein sequence ID" value="UPU34958.1"/>
    <property type="molecule type" value="Genomic_DNA"/>
</dbReference>
<evidence type="ECO:0000313" key="12">
    <source>
        <dbReference type="EMBL" id="GFO64587.1"/>
    </source>
</evidence>
<keyword evidence="6 8" id="KW-0807">Transducer</keyword>
<dbReference type="SMART" id="SM01049">
    <property type="entry name" value="Cache_2"/>
    <property type="match status" value="1"/>
</dbReference>
<dbReference type="InterPro" id="IPR003660">
    <property type="entry name" value="HAMP_dom"/>
</dbReference>
<evidence type="ECO:0000256" key="9">
    <source>
        <dbReference type="SAM" id="Phobius"/>
    </source>
</evidence>
<name>A0A6V8MY51_9BACT</name>
<reference evidence="14" key="1">
    <citation type="submission" date="2020-06" db="EMBL/GenBank/DDBJ databases">
        <title>Draft genomic sequecing of Geomonas sp. Red736.</title>
        <authorList>
            <person name="Itoh H."/>
            <person name="Xu Z.X."/>
            <person name="Ushijima N."/>
            <person name="Masuda Y."/>
            <person name="Shiratori Y."/>
            <person name="Senoo K."/>
        </authorList>
    </citation>
    <scope>NUCLEOTIDE SEQUENCE [LARGE SCALE GENOMIC DNA]</scope>
    <source>
        <strain evidence="14">Red736</strain>
    </source>
</reference>
<evidence type="ECO:0000256" key="4">
    <source>
        <dbReference type="ARBA" id="ARBA00022989"/>
    </source>
</evidence>
<dbReference type="GO" id="GO:0007165">
    <property type="term" value="P:signal transduction"/>
    <property type="evidence" value="ECO:0007669"/>
    <property type="project" value="UniProtKB-KW"/>
</dbReference>
<evidence type="ECO:0000256" key="7">
    <source>
        <dbReference type="ARBA" id="ARBA00029447"/>
    </source>
</evidence>
<dbReference type="Gene3D" id="3.30.450.20">
    <property type="entry name" value="PAS domain"/>
    <property type="match status" value="1"/>
</dbReference>
<evidence type="ECO:0000256" key="5">
    <source>
        <dbReference type="ARBA" id="ARBA00023136"/>
    </source>
</evidence>
<dbReference type="EMBL" id="BLXY01000004">
    <property type="protein sequence ID" value="GFO64587.1"/>
    <property type="molecule type" value="Genomic_DNA"/>
</dbReference>
<gene>
    <name evidence="12" type="primary">mcp40H-5</name>
    <name evidence="12" type="ORF">GMPD_25060</name>
    <name evidence="13" type="ORF">M1B72_16090</name>
</gene>
<comment type="subcellular location">
    <subcellularLocation>
        <location evidence="1">Cell membrane</location>
        <topology evidence="1">Multi-pass membrane protein</topology>
    </subcellularLocation>
</comment>
<dbReference type="Proteomes" id="UP000831485">
    <property type="component" value="Chromosome"/>
</dbReference>
<evidence type="ECO:0000256" key="3">
    <source>
        <dbReference type="ARBA" id="ARBA00022692"/>
    </source>
</evidence>
<evidence type="ECO:0000256" key="8">
    <source>
        <dbReference type="PROSITE-ProRule" id="PRU00284"/>
    </source>
</evidence>
<proteinExistence type="inferred from homology"/>
<reference evidence="13" key="3">
    <citation type="submission" date="2022-04" db="EMBL/GenBank/DDBJ databases">
        <authorList>
            <person name="Liu G."/>
        </authorList>
    </citation>
    <scope>NUCLEOTIDE SEQUENCE</scope>
    <source>
        <strain evidence="13">RG22</strain>
    </source>
</reference>
<keyword evidence="3 9" id="KW-0812">Transmembrane</keyword>
<dbReference type="AlphaFoldDB" id="A0A6V8MY51"/>
<dbReference type="FunFam" id="1.10.287.950:FF:000001">
    <property type="entry name" value="Methyl-accepting chemotaxis sensory transducer"/>
    <property type="match status" value="1"/>
</dbReference>
<evidence type="ECO:0000259" key="10">
    <source>
        <dbReference type="PROSITE" id="PS50111"/>
    </source>
</evidence>
<dbReference type="PROSITE" id="PS50885">
    <property type="entry name" value="HAMP"/>
    <property type="match status" value="1"/>
</dbReference>
<reference evidence="12" key="2">
    <citation type="journal article" date="2021" name="Int. J. Syst. Evol. Microbiol.">
        <title>Geomonas silvestris sp. nov., Geomonas paludis sp. nov. and Geomonas limicola sp. nov., isolated from terrestrial environments, and emended description of the genus Geomonas.</title>
        <authorList>
            <person name="Itoh H."/>
            <person name="Xu Z."/>
            <person name="Masuda Y."/>
            <person name="Ushijima N."/>
            <person name="Hayakawa C."/>
            <person name="Shiratori Y."/>
            <person name="Senoo K."/>
        </authorList>
    </citation>
    <scope>NUCLEOTIDE SEQUENCE</scope>
    <source>
        <strain evidence="12">Red736</strain>
    </source>
</reference>
<feature type="transmembrane region" description="Helical" evidence="9">
    <location>
        <begin position="212"/>
        <end position="234"/>
    </location>
</feature>
<feature type="domain" description="Methyl-accepting transducer" evidence="10">
    <location>
        <begin position="292"/>
        <end position="528"/>
    </location>
</feature>
<evidence type="ECO:0000313" key="14">
    <source>
        <dbReference type="Proteomes" id="UP000568888"/>
    </source>
</evidence>
<dbReference type="Gene3D" id="1.10.287.950">
    <property type="entry name" value="Methyl-accepting chemotaxis protein"/>
    <property type="match status" value="1"/>
</dbReference>
<dbReference type="GO" id="GO:0006935">
    <property type="term" value="P:chemotaxis"/>
    <property type="evidence" value="ECO:0007669"/>
    <property type="project" value="UniProtKB-ARBA"/>
</dbReference>
<dbReference type="PROSITE" id="PS50111">
    <property type="entry name" value="CHEMOTAXIS_TRANSDUC_2"/>
    <property type="match status" value="1"/>
</dbReference>
<sequence>MIQKNRLSFQTKILLLVLVSCCVLGAPTGLTVMKQFYDLTTRFNESYRESLYANSDLLAKAEVQTAVSLLQEISDRQQKGEMTLEEAKKQGANLLRGLKFGKDGYFWADTSDGTNVVLLGKPAEGKNRMNLQDAKGKYLIQEIIKNGKQAGGGFTDYHFPRPGSDVAVAKRGYSLYFPPFDWIIGTGSYVDDLDLQVQKAADANKQLILKDVYLVVALTVVILAVICVAAILVVRRLIAHIGTEPEELEEIAQQVAAGDLTVRLEAGRTGIYEAMRRMVEGLREVMEKVNRSALDVSAAAAELNANARCMADDAGAVVSQAETVAVASEEMSCTSNDISRNCHLAAGSSGQASNSAQSGAAIVRETVQGMNRIADHVRSSAGVVEQLGTRSDQIGEIVATIEDIADQTNLLALNAAIEAARAGEQGRGFAVVADEVRALAERTTKATREIGTMIKNIQQETKLAVRAMEEGVEEVTRGTGEAARSGEALEDILAQINEVTSQINQIVTAAEEQTATTQEITNNIHQISGTVQQSASGAREISAASDRLSMLSGEMQEMVQRFRL</sequence>
<keyword evidence="4 9" id="KW-1133">Transmembrane helix</keyword>
<evidence type="ECO:0000313" key="15">
    <source>
        <dbReference type="Proteomes" id="UP000831485"/>
    </source>
</evidence>
<keyword evidence="5 9" id="KW-0472">Membrane</keyword>
<protein>
    <submittedName>
        <fullName evidence="12 13">Chemotaxis protein</fullName>
    </submittedName>
</protein>
<dbReference type="Pfam" id="PF00015">
    <property type="entry name" value="MCPsignal"/>
    <property type="match status" value="1"/>
</dbReference>
<dbReference type="Proteomes" id="UP000568888">
    <property type="component" value="Unassembled WGS sequence"/>
</dbReference>
<dbReference type="PANTHER" id="PTHR32089:SF112">
    <property type="entry name" value="LYSOZYME-LIKE PROTEIN-RELATED"/>
    <property type="match status" value="1"/>
</dbReference>
<dbReference type="GO" id="GO:0005886">
    <property type="term" value="C:plasma membrane"/>
    <property type="evidence" value="ECO:0007669"/>
    <property type="project" value="UniProtKB-SubCell"/>
</dbReference>
<dbReference type="CDD" id="cd11386">
    <property type="entry name" value="MCP_signal"/>
    <property type="match status" value="1"/>
</dbReference>
<dbReference type="RefSeq" id="WP_183347810.1">
    <property type="nucleotide sequence ID" value="NZ_BLXY01000004.1"/>
</dbReference>
<dbReference type="SUPFAM" id="SSF58104">
    <property type="entry name" value="Methyl-accepting chemotaxis protein (MCP) signaling domain"/>
    <property type="match status" value="1"/>
</dbReference>
<comment type="similarity">
    <text evidence="7">Belongs to the methyl-accepting chemotaxis (MCP) protein family.</text>
</comment>
<evidence type="ECO:0000259" key="11">
    <source>
        <dbReference type="PROSITE" id="PS50885"/>
    </source>
</evidence>
<organism evidence="12 14">
    <name type="scientific">Geomonas paludis</name>
    <dbReference type="NCBI Taxonomy" id="2740185"/>
    <lineage>
        <taxon>Bacteria</taxon>
        <taxon>Pseudomonadati</taxon>
        <taxon>Thermodesulfobacteriota</taxon>
        <taxon>Desulfuromonadia</taxon>
        <taxon>Geobacterales</taxon>
        <taxon>Geobacteraceae</taxon>
        <taxon>Geomonas</taxon>
    </lineage>
</organism>
<dbReference type="Pfam" id="PF17200">
    <property type="entry name" value="sCache_2"/>
    <property type="match status" value="1"/>
</dbReference>